<reference evidence="1 2" key="1">
    <citation type="journal article" date="2018" name="Mol. Biol. Evol.">
        <title>Broad Genomic Sampling Reveals a Smut Pathogenic Ancestry of the Fungal Clade Ustilaginomycotina.</title>
        <authorList>
            <person name="Kijpornyongpan T."/>
            <person name="Mondo S.J."/>
            <person name="Barry K."/>
            <person name="Sandor L."/>
            <person name="Lee J."/>
            <person name="Lipzen A."/>
            <person name="Pangilinan J."/>
            <person name="LaButti K."/>
            <person name="Hainaut M."/>
            <person name="Henrissat B."/>
            <person name="Grigoriev I.V."/>
            <person name="Spatafora J.W."/>
            <person name="Aime M.C."/>
        </authorList>
    </citation>
    <scope>NUCLEOTIDE SEQUENCE [LARGE SCALE GENOMIC DNA]</scope>
    <source>
        <strain evidence="1 2">SA 807</strain>
    </source>
</reference>
<evidence type="ECO:0000313" key="2">
    <source>
        <dbReference type="Proteomes" id="UP000245626"/>
    </source>
</evidence>
<evidence type="ECO:0000313" key="1">
    <source>
        <dbReference type="EMBL" id="PWN46661.1"/>
    </source>
</evidence>
<feature type="non-terminal residue" evidence="1">
    <location>
        <position position="1"/>
    </location>
</feature>
<gene>
    <name evidence="1" type="ORF">IE53DRAFT_298112</name>
</gene>
<feature type="non-terminal residue" evidence="1">
    <location>
        <position position="171"/>
    </location>
</feature>
<proteinExistence type="predicted"/>
<keyword evidence="2" id="KW-1185">Reference proteome</keyword>
<sequence length="171" mass="18638">IFGVVKLVASLVCMIFLIDVIGRRRSVLLGISLQTLAALYLTIYLAILNPSEEGKDLSGGERRASIGAVAMIFLSGVAWALGFNAIQYLVGTEIFPIRVRATATSLIMAVHFSQQYGSSRALQPMLKAMDRWGLFALWTSVGVVAAIYILLLVPETAGRSLEEMEELFETP</sequence>
<dbReference type="EMBL" id="KZ820795">
    <property type="protein sequence ID" value="PWN46661.1"/>
    <property type="molecule type" value="Genomic_DNA"/>
</dbReference>
<name>A0ACD0NLI0_9BASI</name>
<dbReference type="Proteomes" id="UP000245626">
    <property type="component" value="Unassembled WGS sequence"/>
</dbReference>
<accession>A0ACD0NLI0</accession>
<organism evidence="1 2">
    <name type="scientific">Violaceomyces palustris</name>
    <dbReference type="NCBI Taxonomy" id="1673888"/>
    <lineage>
        <taxon>Eukaryota</taxon>
        <taxon>Fungi</taxon>
        <taxon>Dikarya</taxon>
        <taxon>Basidiomycota</taxon>
        <taxon>Ustilaginomycotina</taxon>
        <taxon>Ustilaginomycetes</taxon>
        <taxon>Violaceomycetales</taxon>
        <taxon>Violaceomycetaceae</taxon>
        <taxon>Violaceomyces</taxon>
    </lineage>
</organism>
<protein>
    <submittedName>
        <fullName evidence="1">General substrate transporter</fullName>
    </submittedName>
</protein>